<reference evidence="1" key="1">
    <citation type="submission" date="2022-02" db="EMBL/GenBank/DDBJ databases">
        <title>Plant Genome Project.</title>
        <authorList>
            <person name="Zhang R.-G."/>
        </authorList>
    </citation>
    <scope>NUCLEOTIDE SEQUENCE</scope>
    <source>
        <strain evidence="1">AT1</strain>
    </source>
</reference>
<organism evidence="1 2">
    <name type="scientific">Rhododendron molle</name>
    <name type="common">Chinese azalea</name>
    <name type="synonym">Azalea mollis</name>
    <dbReference type="NCBI Taxonomy" id="49168"/>
    <lineage>
        <taxon>Eukaryota</taxon>
        <taxon>Viridiplantae</taxon>
        <taxon>Streptophyta</taxon>
        <taxon>Embryophyta</taxon>
        <taxon>Tracheophyta</taxon>
        <taxon>Spermatophyta</taxon>
        <taxon>Magnoliopsida</taxon>
        <taxon>eudicotyledons</taxon>
        <taxon>Gunneridae</taxon>
        <taxon>Pentapetalae</taxon>
        <taxon>asterids</taxon>
        <taxon>Ericales</taxon>
        <taxon>Ericaceae</taxon>
        <taxon>Ericoideae</taxon>
        <taxon>Rhodoreae</taxon>
        <taxon>Rhododendron</taxon>
    </lineage>
</organism>
<evidence type="ECO:0000313" key="1">
    <source>
        <dbReference type="EMBL" id="KAI8569560.1"/>
    </source>
</evidence>
<name>A0ACC0PVN7_RHOML</name>
<comment type="caution">
    <text evidence="1">The sequence shown here is derived from an EMBL/GenBank/DDBJ whole genome shotgun (WGS) entry which is preliminary data.</text>
</comment>
<accession>A0ACC0PVN7</accession>
<gene>
    <name evidence="1" type="ORF">RHMOL_Rhmol02G0287900</name>
</gene>
<proteinExistence type="predicted"/>
<dbReference type="EMBL" id="CM046389">
    <property type="protein sequence ID" value="KAI8569560.1"/>
    <property type="molecule type" value="Genomic_DNA"/>
</dbReference>
<protein>
    <submittedName>
        <fullName evidence="1">Uncharacterized protein</fullName>
    </submittedName>
</protein>
<dbReference type="Proteomes" id="UP001062846">
    <property type="component" value="Chromosome 2"/>
</dbReference>
<evidence type="ECO:0000313" key="2">
    <source>
        <dbReference type="Proteomes" id="UP001062846"/>
    </source>
</evidence>
<sequence>MAAAKVDFGFATVIMDHDDQKEEKKKKKRPFQVVIKCTCLTFYQFFFQDISSPIKLQEASSIPRCLGQRGEASIPSLGAFFGHRLVAVREALGAPPDPSLVTCQRFDTSGWELSTWRTLFGQWTRPHSPNEGLIENQFEGSRFPGDIKHLMNERLSLWTQSVSG</sequence>
<keyword evidence="2" id="KW-1185">Reference proteome</keyword>